<dbReference type="Gene3D" id="3.30.70.270">
    <property type="match status" value="1"/>
</dbReference>
<name>A0AAP0FUZ7_9ASPA</name>
<keyword evidence="1" id="KW-0511">Multifunctional enzyme</keyword>
<dbReference type="Pfam" id="PF17921">
    <property type="entry name" value="Integrase_H2C2"/>
    <property type="match status" value="1"/>
</dbReference>
<evidence type="ECO:0000256" key="1">
    <source>
        <dbReference type="ARBA" id="ARBA00023268"/>
    </source>
</evidence>
<dbReference type="InterPro" id="IPR041577">
    <property type="entry name" value="RT_RNaseH_2"/>
</dbReference>
<evidence type="ECO:0000259" key="3">
    <source>
        <dbReference type="Pfam" id="PF17921"/>
    </source>
</evidence>
<protein>
    <recommendedName>
        <fullName evidence="6">Integrase zinc-binding domain-containing protein</fullName>
    </recommendedName>
</protein>
<evidence type="ECO:0000313" key="5">
    <source>
        <dbReference type="Proteomes" id="UP001418222"/>
    </source>
</evidence>
<dbReference type="InterPro" id="IPR043128">
    <property type="entry name" value="Rev_trsase/Diguanyl_cyclase"/>
</dbReference>
<dbReference type="SUPFAM" id="SSF56672">
    <property type="entry name" value="DNA/RNA polymerases"/>
    <property type="match status" value="1"/>
</dbReference>
<evidence type="ECO:0008006" key="6">
    <source>
        <dbReference type="Google" id="ProtNLM"/>
    </source>
</evidence>
<keyword evidence="5" id="KW-1185">Reference proteome</keyword>
<sequence>MTHITSCLRKGDFAWTAATTKAFEEIKDKLSTASVLRLPDFSKTFEVACNASGVGIGGGGTISARVEGFERVRFYYTECLDFGEIYSGLSRDPLKPRKDFIISEGYLFYGSRLCVPQTSLWDFLAWDLHAGGAVGHFGRDKTIALVENRFLWPGLKRDVTRVVCHCRVCRTTKGS</sequence>
<dbReference type="InterPro" id="IPR050951">
    <property type="entry name" value="Retrovirus_Pol_polyprotein"/>
</dbReference>
<dbReference type="PANTHER" id="PTHR37984">
    <property type="entry name" value="PROTEIN CBG26694"/>
    <property type="match status" value="1"/>
</dbReference>
<evidence type="ECO:0000313" key="4">
    <source>
        <dbReference type="EMBL" id="KAK8916635.1"/>
    </source>
</evidence>
<dbReference type="PANTHER" id="PTHR37984:SF5">
    <property type="entry name" value="PROTEIN NYNRIN-LIKE"/>
    <property type="match status" value="1"/>
</dbReference>
<accession>A0AAP0FUZ7</accession>
<dbReference type="Proteomes" id="UP001418222">
    <property type="component" value="Unassembled WGS sequence"/>
</dbReference>
<comment type="caution">
    <text evidence="4">The sequence shown here is derived from an EMBL/GenBank/DDBJ whole genome shotgun (WGS) entry which is preliminary data.</text>
</comment>
<dbReference type="GO" id="GO:0003824">
    <property type="term" value="F:catalytic activity"/>
    <property type="evidence" value="ECO:0007669"/>
    <property type="project" value="UniProtKB-KW"/>
</dbReference>
<reference evidence="4 5" key="1">
    <citation type="journal article" date="2022" name="Nat. Plants">
        <title>Genomes of leafy and leafless Platanthera orchids illuminate the evolution of mycoheterotrophy.</title>
        <authorList>
            <person name="Li M.H."/>
            <person name="Liu K.W."/>
            <person name="Li Z."/>
            <person name="Lu H.C."/>
            <person name="Ye Q.L."/>
            <person name="Zhang D."/>
            <person name="Wang J.Y."/>
            <person name="Li Y.F."/>
            <person name="Zhong Z.M."/>
            <person name="Liu X."/>
            <person name="Yu X."/>
            <person name="Liu D.K."/>
            <person name="Tu X.D."/>
            <person name="Liu B."/>
            <person name="Hao Y."/>
            <person name="Liao X.Y."/>
            <person name="Jiang Y.T."/>
            <person name="Sun W.H."/>
            <person name="Chen J."/>
            <person name="Chen Y.Q."/>
            <person name="Ai Y."/>
            <person name="Zhai J.W."/>
            <person name="Wu S.S."/>
            <person name="Zhou Z."/>
            <person name="Hsiao Y.Y."/>
            <person name="Wu W.L."/>
            <person name="Chen Y.Y."/>
            <person name="Lin Y.F."/>
            <person name="Hsu J.L."/>
            <person name="Li C.Y."/>
            <person name="Wang Z.W."/>
            <person name="Zhao X."/>
            <person name="Zhong W.Y."/>
            <person name="Ma X.K."/>
            <person name="Ma L."/>
            <person name="Huang J."/>
            <person name="Chen G.Z."/>
            <person name="Huang M.Z."/>
            <person name="Huang L."/>
            <person name="Peng D.H."/>
            <person name="Luo Y.B."/>
            <person name="Zou S.Q."/>
            <person name="Chen S.P."/>
            <person name="Lan S."/>
            <person name="Tsai W.C."/>
            <person name="Van de Peer Y."/>
            <person name="Liu Z.J."/>
        </authorList>
    </citation>
    <scope>NUCLEOTIDE SEQUENCE [LARGE SCALE GENOMIC DNA]</scope>
    <source>
        <strain evidence="4">Lor287</strain>
    </source>
</reference>
<dbReference type="InterPro" id="IPR041588">
    <property type="entry name" value="Integrase_H2C2"/>
</dbReference>
<feature type="domain" description="Reverse transcriptase/retrotransposon-derived protein RNase H-like" evidence="2">
    <location>
        <begin position="15"/>
        <end position="58"/>
    </location>
</feature>
<proteinExistence type="predicted"/>
<feature type="domain" description="Integrase zinc-binding" evidence="3">
    <location>
        <begin position="125"/>
        <end position="173"/>
    </location>
</feature>
<evidence type="ECO:0000259" key="2">
    <source>
        <dbReference type="Pfam" id="PF17919"/>
    </source>
</evidence>
<organism evidence="4 5">
    <name type="scientific">Platanthera zijinensis</name>
    <dbReference type="NCBI Taxonomy" id="2320716"/>
    <lineage>
        <taxon>Eukaryota</taxon>
        <taxon>Viridiplantae</taxon>
        <taxon>Streptophyta</taxon>
        <taxon>Embryophyta</taxon>
        <taxon>Tracheophyta</taxon>
        <taxon>Spermatophyta</taxon>
        <taxon>Magnoliopsida</taxon>
        <taxon>Liliopsida</taxon>
        <taxon>Asparagales</taxon>
        <taxon>Orchidaceae</taxon>
        <taxon>Orchidoideae</taxon>
        <taxon>Orchideae</taxon>
        <taxon>Orchidinae</taxon>
        <taxon>Platanthera</taxon>
    </lineage>
</organism>
<dbReference type="EMBL" id="JBBWWQ010000020">
    <property type="protein sequence ID" value="KAK8916635.1"/>
    <property type="molecule type" value="Genomic_DNA"/>
</dbReference>
<dbReference type="InterPro" id="IPR043502">
    <property type="entry name" value="DNA/RNA_pol_sf"/>
</dbReference>
<dbReference type="AlphaFoldDB" id="A0AAP0FUZ7"/>
<dbReference type="Gene3D" id="1.10.340.70">
    <property type="match status" value="1"/>
</dbReference>
<gene>
    <name evidence="4" type="ORF">KSP39_PZI023109</name>
</gene>
<dbReference type="Pfam" id="PF17919">
    <property type="entry name" value="RT_RNaseH_2"/>
    <property type="match status" value="1"/>
</dbReference>